<dbReference type="RefSeq" id="WP_345523212.1">
    <property type="nucleotide sequence ID" value="NZ_BAABKM010000003.1"/>
</dbReference>
<keyword evidence="3" id="KW-1185">Reference proteome</keyword>
<dbReference type="SUPFAM" id="SSF50249">
    <property type="entry name" value="Nucleic acid-binding proteins"/>
    <property type="match status" value="1"/>
</dbReference>
<dbReference type="InterPro" id="IPR001900">
    <property type="entry name" value="RNase_II/R"/>
</dbReference>
<dbReference type="Proteomes" id="UP001499974">
    <property type="component" value="Unassembled WGS sequence"/>
</dbReference>
<dbReference type="InterPro" id="IPR050180">
    <property type="entry name" value="RNR_Ribonuclease"/>
</dbReference>
<sequence>MPSSRVVRVRSVDDGVAAAALRSGIGAIQAELKVSPDFPPEVEEAARAAAAAPRLPELDRTDLDFVTIDPATSLDLDQALHLERDGDGFVVHYAIADVAAFVTAGDPVDVEANRRGETLYGADSKVPLHPRVLSEDAASLLPDQVRPALLWTIRMDAHGERTDVDVVRALVRSRAKLSYDEVQRDIDAGTASQSLMLLKDVGTIRLAREAMRGGVSLPLPEQEVDIEGDRWHLEFREQLPVERWNAQISLLTGFAAASLMVYARIGLLRTLPPPAPRDVQRLHRTARALRIEWPAEQLYPDFIRSLDPSVPSHAAMVNASARLLRGSGYVAFDGEVPAQPQHAALASEYAHVTAPLRRLGDRYAGEVCIALCAGTDIPDWVHAALPGLPKTLQASASRAHSYERSVLDLVEAGVLADQVGETFAGVVVDVDDKDPHRGVVVLHDPDVEARVVSSAPLPLGTDVQVRLTVADVATRKVEFELEV</sequence>
<dbReference type="InterPro" id="IPR012340">
    <property type="entry name" value="NA-bd_OB-fold"/>
</dbReference>
<evidence type="ECO:0000313" key="3">
    <source>
        <dbReference type="Proteomes" id="UP001499974"/>
    </source>
</evidence>
<reference evidence="3" key="1">
    <citation type="journal article" date="2019" name="Int. J. Syst. Evol. Microbiol.">
        <title>The Global Catalogue of Microorganisms (GCM) 10K type strain sequencing project: providing services to taxonomists for standard genome sequencing and annotation.</title>
        <authorList>
            <consortium name="The Broad Institute Genomics Platform"/>
            <consortium name="The Broad Institute Genome Sequencing Center for Infectious Disease"/>
            <person name="Wu L."/>
            <person name="Ma J."/>
        </authorList>
    </citation>
    <scope>NUCLEOTIDE SEQUENCE [LARGE SCALE GENOMIC DNA]</scope>
    <source>
        <strain evidence="3">JCM 18531</strain>
    </source>
</reference>
<proteinExistence type="predicted"/>
<gene>
    <name evidence="2" type="ORF">GCM10023349_39070</name>
</gene>
<evidence type="ECO:0000313" key="2">
    <source>
        <dbReference type="EMBL" id="GAA4715645.1"/>
    </source>
</evidence>
<name>A0ABP8XYF8_9ACTN</name>
<dbReference type="SMART" id="SM00955">
    <property type="entry name" value="RNB"/>
    <property type="match status" value="1"/>
</dbReference>
<feature type="domain" description="RNB" evidence="1">
    <location>
        <begin position="57"/>
        <end position="374"/>
    </location>
</feature>
<dbReference type="Pfam" id="PF18614">
    <property type="entry name" value="RNase_II_C_S1"/>
    <property type="match status" value="1"/>
</dbReference>
<dbReference type="PANTHER" id="PTHR23355">
    <property type="entry name" value="RIBONUCLEASE"/>
    <property type="match status" value="1"/>
</dbReference>
<dbReference type="PANTHER" id="PTHR23355:SF42">
    <property type="entry name" value="RIBONUCLEASE II, CHLOROPLASTIC_MITOCHONDRIAL"/>
    <property type="match status" value="1"/>
</dbReference>
<comment type="caution">
    <text evidence="2">The sequence shown here is derived from an EMBL/GenBank/DDBJ whole genome shotgun (WGS) entry which is preliminary data.</text>
</comment>
<accession>A0ABP8XYF8</accession>
<protein>
    <submittedName>
        <fullName evidence="2">RNB domain-containing ribonuclease</fullName>
    </submittedName>
</protein>
<organism evidence="2 3">
    <name type="scientific">Nocardioides conyzicola</name>
    <dbReference type="NCBI Taxonomy" id="1651781"/>
    <lineage>
        <taxon>Bacteria</taxon>
        <taxon>Bacillati</taxon>
        <taxon>Actinomycetota</taxon>
        <taxon>Actinomycetes</taxon>
        <taxon>Propionibacteriales</taxon>
        <taxon>Nocardioidaceae</taxon>
        <taxon>Nocardioides</taxon>
    </lineage>
</organism>
<dbReference type="EMBL" id="BAABKM010000003">
    <property type="protein sequence ID" value="GAA4715645.1"/>
    <property type="molecule type" value="Genomic_DNA"/>
</dbReference>
<dbReference type="Pfam" id="PF00773">
    <property type="entry name" value="RNB"/>
    <property type="match status" value="1"/>
</dbReference>
<evidence type="ECO:0000259" key="1">
    <source>
        <dbReference type="SMART" id="SM00955"/>
    </source>
</evidence>
<dbReference type="InterPro" id="IPR040596">
    <property type="entry name" value="RNase_II_C_S1"/>
</dbReference>